<proteinExistence type="predicted"/>
<gene>
    <name evidence="1" type="ORF">HNP21_005481</name>
</gene>
<keyword evidence="2" id="KW-1185">Reference proteome</keyword>
<reference evidence="1" key="1">
    <citation type="submission" date="2020-08" db="EMBL/GenBank/DDBJ databases">
        <title>Functional genomics of gut bacteria from endangered species of beetles.</title>
        <authorList>
            <person name="Carlos-Shanley C."/>
        </authorList>
    </citation>
    <scope>NUCLEOTIDE SEQUENCE [LARGE SCALE GENOMIC DNA]</scope>
    <source>
        <strain evidence="1">S00060</strain>
    </source>
</reference>
<dbReference type="AlphaFoldDB" id="A0A7W3RHE3"/>
<dbReference type="EMBL" id="JACJHT010000011">
    <property type="protein sequence ID" value="MBA9042346.1"/>
    <property type="molecule type" value="Genomic_DNA"/>
</dbReference>
<accession>A0A7W3RHE3</accession>
<protein>
    <submittedName>
        <fullName evidence="1">Uncharacterized protein</fullName>
    </submittedName>
</protein>
<dbReference type="Proteomes" id="UP000543174">
    <property type="component" value="Unassembled WGS sequence"/>
</dbReference>
<evidence type="ECO:0000313" key="2">
    <source>
        <dbReference type="Proteomes" id="UP000543174"/>
    </source>
</evidence>
<comment type="caution">
    <text evidence="1">The sequence shown here is derived from an EMBL/GenBank/DDBJ whole genome shotgun (WGS) entry which is preliminary data.</text>
</comment>
<sequence length="56" mass="6339">MWVITVINAYSGGNNVTMYKFETEKEARETFENLQGCKILSEIICCHHPSSTLVTT</sequence>
<name>A0A7W3RHE3_PRIAR</name>
<evidence type="ECO:0000313" key="1">
    <source>
        <dbReference type="EMBL" id="MBA9042346.1"/>
    </source>
</evidence>
<dbReference type="RefSeq" id="WP_182528004.1">
    <property type="nucleotide sequence ID" value="NZ_JACJHT010000011.1"/>
</dbReference>
<organism evidence="1 2">
    <name type="scientific">Priestia aryabhattai</name>
    <name type="common">Bacillus aryabhattai</name>
    <dbReference type="NCBI Taxonomy" id="412384"/>
    <lineage>
        <taxon>Bacteria</taxon>
        <taxon>Bacillati</taxon>
        <taxon>Bacillota</taxon>
        <taxon>Bacilli</taxon>
        <taxon>Bacillales</taxon>
        <taxon>Bacillaceae</taxon>
        <taxon>Priestia</taxon>
    </lineage>
</organism>